<sequence>MNIAVNRVSVQPDNARKIKAERDASFSMREKDGNFRHTSRNEMVIRFVGIVVIFGAFVQWLTPDANFSGTDPHLTKLGLSIACSLIGIALYTFATRGHRSEITFDPVRQDICIAHLDRQGGVRSNRRIALHNIKSIYVMKSEVAGSPSKMRIKLLDSPTEITAVRGRYEEIELAHRQLCRNIRLTQA</sequence>
<keyword evidence="1" id="KW-1133">Transmembrane helix</keyword>
<dbReference type="EMBL" id="FQZQ01000010">
    <property type="protein sequence ID" value="SHJ59765.1"/>
    <property type="molecule type" value="Genomic_DNA"/>
</dbReference>
<keyword evidence="1" id="KW-0812">Transmembrane</keyword>
<gene>
    <name evidence="2" type="ORF">SAMN05444000_110134</name>
</gene>
<proteinExistence type="predicted"/>
<protein>
    <submittedName>
        <fullName evidence="2">Uncharacterized protein</fullName>
    </submittedName>
</protein>
<organism evidence="2 3">
    <name type="scientific">Shimia gijangensis</name>
    <dbReference type="NCBI Taxonomy" id="1470563"/>
    <lineage>
        <taxon>Bacteria</taxon>
        <taxon>Pseudomonadati</taxon>
        <taxon>Pseudomonadota</taxon>
        <taxon>Alphaproteobacteria</taxon>
        <taxon>Rhodobacterales</taxon>
        <taxon>Roseobacteraceae</taxon>
    </lineage>
</organism>
<reference evidence="3" key="1">
    <citation type="submission" date="2016-11" db="EMBL/GenBank/DDBJ databases">
        <authorList>
            <person name="Varghese N."/>
            <person name="Submissions S."/>
        </authorList>
    </citation>
    <scope>NUCLEOTIDE SEQUENCE [LARGE SCALE GENOMIC DNA]</scope>
    <source>
        <strain evidence="3">DSM 100564</strain>
    </source>
</reference>
<evidence type="ECO:0000313" key="3">
    <source>
        <dbReference type="Proteomes" id="UP000183982"/>
    </source>
</evidence>
<feature type="transmembrane region" description="Helical" evidence="1">
    <location>
        <begin position="43"/>
        <end position="62"/>
    </location>
</feature>
<feature type="transmembrane region" description="Helical" evidence="1">
    <location>
        <begin position="74"/>
        <end position="94"/>
    </location>
</feature>
<dbReference type="OrthoDB" id="7838190at2"/>
<dbReference type="Proteomes" id="UP000183982">
    <property type="component" value="Unassembled WGS sequence"/>
</dbReference>
<dbReference type="RefSeq" id="WP_073252364.1">
    <property type="nucleotide sequence ID" value="NZ_FQZQ01000010.1"/>
</dbReference>
<evidence type="ECO:0000256" key="1">
    <source>
        <dbReference type="SAM" id="Phobius"/>
    </source>
</evidence>
<name>A0A1M6KLF0_9RHOB</name>
<accession>A0A1M6KLF0</accession>
<evidence type="ECO:0000313" key="2">
    <source>
        <dbReference type="EMBL" id="SHJ59765.1"/>
    </source>
</evidence>
<keyword evidence="3" id="KW-1185">Reference proteome</keyword>
<keyword evidence="1" id="KW-0472">Membrane</keyword>
<dbReference type="AlphaFoldDB" id="A0A1M6KLF0"/>